<reference evidence="7" key="1">
    <citation type="submission" date="2015-01" db="EMBL/GenBank/DDBJ databases">
        <title>Protein import complexes in the mitochondrial outer membrane of Amoebozoa representatives.</title>
        <authorList>
            <person name="Buczek D."/>
            <person name="Wojtkowska M."/>
            <person name="Suzuki Y."/>
            <person name="Sonobe S."/>
            <person name="Nishigami Y."/>
            <person name="Kmita H."/>
            <person name="Makalowski W."/>
        </authorList>
    </citation>
    <scope>NUCLEOTIDE SEQUENCE</scope>
</reference>
<dbReference type="EMBL" id="KP411221">
    <property type="protein sequence ID" value="AKN09690.1"/>
    <property type="molecule type" value="mRNA"/>
</dbReference>
<keyword evidence="3" id="KW-1134">Transmembrane beta strand</keyword>
<organism evidence="7">
    <name type="scientific">Amoeba proteus</name>
    <name type="common">Amoeba</name>
    <name type="synonym">Chaos diffluens</name>
    <dbReference type="NCBI Taxonomy" id="5775"/>
    <lineage>
        <taxon>Eukaryota</taxon>
        <taxon>Amoebozoa</taxon>
        <taxon>Tubulinea</taxon>
        <taxon>Elardia</taxon>
        <taxon>Euamoebida</taxon>
        <taxon>Amoebidae</taxon>
        <taxon>Amoeba</taxon>
    </lineage>
</organism>
<evidence type="ECO:0000256" key="1">
    <source>
        <dbReference type="ARBA" id="ARBA00004374"/>
    </source>
</evidence>
<sequence>MSFPEDRLRKIEDKELVLPLEVKRLTFTGSVRTKPETLKHLFQELQSQKSLEGIWKHFDLIRGNVERLDVFKYISLHMECDKTYFEEAGTPIPPVPINLTVDLKEKRPTSLSFSANTSSQNVATVSAQATLKNYFGNIEKLDVNFSVNPHQPSNFVGEFEYSRPLFSYGKDKVLNGSLFCTNHEPSQSRYRETRIGTTVTVTSGSNKLSYELCHRNLKATKGATEAILRETGEHVKSSLKYNFTLDSRLQQPFVRSGALLTTETELAGLGGSVYHLKHQTSLARSFVHASLLFLSLRFHYGVIFPLSSANSRISDRFFLGGTDSFRGCEYHGMGPRSIASYYLLDTPSMASSVSRLNACKGDSYGGDFFYTSSVVLGYPIALLPAYLTPFLFFNVGNCCGWNEVWPLLTNLRKQRLLLGVGLMLSGGSGPKLEVSYSLPLQHQKTDVLAPFQYGLSLNF</sequence>
<dbReference type="Gene3D" id="2.40.160.50">
    <property type="entry name" value="membrane protein fhac: a member of the omp85/tpsb transporter family"/>
    <property type="match status" value="1"/>
</dbReference>
<keyword evidence="4" id="KW-0812">Transmembrane</keyword>
<dbReference type="Pfam" id="PF01103">
    <property type="entry name" value="Omp85"/>
    <property type="match status" value="1"/>
</dbReference>
<protein>
    <submittedName>
        <fullName evidence="7">Sam50</fullName>
    </submittedName>
</protein>
<dbReference type="AlphaFoldDB" id="A0A0H3Y935"/>
<keyword evidence="5" id="KW-0472">Membrane</keyword>
<evidence type="ECO:0000313" key="7">
    <source>
        <dbReference type="EMBL" id="AKN09690.1"/>
    </source>
</evidence>
<comment type="subcellular location">
    <subcellularLocation>
        <location evidence="1">Mitochondrion outer membrane</location>
        <topology evidence="1">Multi-pass membrane protein</topology>
    </subcellularLocation>
</comment>
<evidence type="ECO:0000256" key="4">
    <source>
        <dbReference type="ARBA" id="ARBA00022692"/>
    </source>
</evidence>
<name>A0A0H3Y935_AMOPR</name>
<dbReference type="PANTHER" id="PTHR12815">
    <property type="entry name" value="SORTING AND ASSEMBLY MACHINERY SAMM50 PROTEIN FAMILY MEMBER"/>
    <property type="match status" value="1"/>
</dbReference>
<dbReference type="InterPro" id="IPR000184">
    <property type="entry name" value="Bac_surfAg_D15"/>
</dbReference>
<proteinExistence type="evidence at transcript level"/>
<evidence type="ECO:0000256" key="3">
    <source>
        <dbReference type="ARBA" id="ARBA00022452"/>
    </source>
</evidence>
<accession>A0A0H3Y935</accession>
<evidence type="ECO:0000259" key="6">
    <source>
        <dbReference type="Pfam" id="PF01103"/>
    </source>
</evidence>
<dbReference type="PANTHER" id="PTHR12815:SF18">
    <property type="entry name" value="SORTING AND ASSEMBLY MACHINERY COMPONENT 50 HOMOLOG"/>
    <property type="match status" value="1"/>
</dbReference>
<evidence type="ECO:0000256" key="5">
    <source>
        <dbReference type="ARBA" id="ARBA00023136"/>
    </source>
</evidence>
<feature type="domain" description="Bacterial surface antigen (D15)" evidence="6">
    <location>
        <begin position="133"/>
        <end position="459"/>
    </location>
</feature>
<comment type="similarity">
    <text evidence="2">Belongs to the SAM50/omp85 family.</text>
</comment>
<dbReference type="GO" id="GO:0005741">
    <property type="term" value="C:mitochondrial outer membrane"/>
    <property type="evidence" value="ECO:0007669"/>
    <property type="project" value="UniProtKB-SubCell"/>
</dbReference>
<dbReference type="InterPro" id="IPR039910">
    <property type="entry name" value="D15-like"/>
</dbReference>
<evidence type="ECO:0000256" key="2">
    <source>
        <dbReference type="ARBA" id="ARBA00010913"/>
    </source>
</evidence>